<comment type="caution">
    <text evidence="2">The sequence shown here is derived from an EMBL/GenBank/DDBJ whole genome shotgun (WGS) entry which is preliminary data.</text>
</comment>
<dbReference type="Proteomes" id="UP000281955">
    <property type="component" value="Unassembled WGS sequence"/>
</dbReference>
<keyword evidence="1" id="KW-1133">Transmembrane helix</keyword>
<proteinExistence type="predicted"/>
<dbReference type="AlphaFoldDB" id="A0A420XLD0"/>
<feature type="transmembrane region" description="Helical" evidence="1">
    <location>
        <begin position="37"/>
        <end position="60"/>
    </location>
</feature>
<accession>A0A420XLD0</accession>
<keyword evidence="1" id="KW-0812">Transmembrane</keyword>
<dbReference type="Pfam" id="PF04657">
    <property type="entry name" value="DMT_YdcZ"/>
    <property type="match status" value="2"/>
</dbReference>
<feature type="transmembrane region" description="Helical" evidence="1">
    <location>
        <begin position="143"/>
        <end position="162"/>
    </location>
</feature>
<sequence length="315" mass="30930">MADARALRKEAAVALGVLSGAMVAVQARINGTLATRVGDAVTAACVSFGTGLLVIAALVASREATRHGVRALLAALRTGRLRWWQAVGGAGGAGFVIVQASVVPVVGVALYSVSVVAGQTSSGLAVDRVGLGPAGRAPVTGPRVAAAALTVVAVLVSVSGRLGNASHLVALAAAVAAGAVVAAQQAVNGHVSRASGQPQVAGLLNFLTGGVVLALVLLVRALLGAGPEHGLPHEWWLYVGGTLGLVSIVAAAAVVRVLGVLTLGLCSVLGQLGGSLVVDAVAPVHGQGVTWRGVLGAALTGVAVLVAQRRRGRAA</sequence>
<name>A0A420XLD0_9ACTN</name>
<keyword evidence="1" id="KW-0472">Membrane</keyword>
<organism evidence="2 3">
    <name type="scientific">Motilibacter peucedani</name>
    <dbReference type="NCBI Taxonomy" id="598650"/>
    <lineage>
        <taxon>Bacteria</taxon>
        <taxon>Bacillati</taxon>
        <taxon>Actinomycetota</taxon>
        <taxon>Actinomycetes</taxon>
        <taxon>Motilibacterales</taxon>
        <taxon>Motilibacteraceae</taxon>
        <taxon>Motilibacter</taxon>
    </lineage>
</organism>
<keyword evidence="3" id="KW-1185">Reference proteome</keyword>
<evidence type="ECO:0000313" key="2">
    <source>
        <dbReference type="EMBL" id="RKS69353.1"/>
    </source>
</evidence>
<evidence type="ECO:0000256" key="1">
    <source>
        <dbReference type="SAM" id="Phobius"/>
    </source>
</evidence>
<dbReference type="OrthoDB" id="6463253at2"/>
<feature type="transmembrane region" description="Helical" evidence="1">
    <location>
        <begin position="168"/>
        <end position="188"/>
    </location>
</feature>
<dbReference type="PANTHER" id="PTHR34821">
    <property type="entry name" value="INNER MEMBRANE PROTEIN YDCZ"/>
    <property type="match status" value="1"/>
</dbReference>
<dbReference type="PANTHER" id="PTHR34821:SF2">
    <property type="entry name" value="INNER MEMBRANE PROTEIN YDCZ"/>
    <property type="match status" value="1"/>
</dbReference>
<feature type="transmembrane region" description="Helical" evidence="1">
    <location>
        <begin position="81"/>
        <end position="102"/>
    </location>
</feature>
<gene>
    <name evidence="2" type="ORF">CLV35_3530</name>
</gene>
<evidence type="ECO:0000313" key="3">
    <source>
        <dbReference type="Proteomes" id="UP000281955"/>
    </source>
</evidence>
<dbReference type="EMBL" id="RBWV01000015">
    <property type="protein sequence ID" value="RKS69353.1"/>
    <property type="molecule type" value="Genomic_DNA"/>
</dbReference>
<feature type="transmembrane region" description="Helical" evidence="1">
    <location>
        <begin position="200"/>
        <end position="223"/>
    </location>
</feature>
<dbReference type="InterPro" id="IPR006750">
    <property type="entry name" value="YdcZ"/>
</dbReference>
<protein>
    <submittedName>
        <fullName evidence="2">Transporter family-2 protein</fullName>
    </submittedName>
</protein>
<reference evidence="2 3" key="1">
    <citation type="submission" date="2018-10" db="EMBL/GenBank/DDBJ databases">
        <title>Genomic Encyclopedia of Archaeal and Bacterial Type Strains, Phase II (KMG-II): from individual species to whole genera.</title>
        <authorList>
            <person name="Goeker M."/>
        </authorList>
    </citation>
    <scope>NUCLEOTIDE SEQUENCE [LARGE SCALE GENOMIC DNA]</scope>
    <source>
        <strain evidence="2 3">RP-AC37</strain>
    </source>
</reference>
<feature type="transmembrane region" description="Helical" evidence="1">
    <location>
        <begin position="235"/>
        <end position="255"/>
    </location>
</feature>
<feature type="transmembrane region" description="Helical" evidence="1">
    <location>
        <begin position="289"/>
        <end position="307"/>
    </location>
</feature>
<dbReference type="GO" id="GO:0005886">
    <property type="term" value="C:plasma membrane"/>
    <property type="evidence" value="ECO:0007669"/>
    <property type="project" value="TreeGrafter"/>
</dbReference>
<dbReference type="RefSeq" id="WP_121194774.1">
    <property type="nucleotide sequence ID" value="NZ_RBWV01000015.1"/>
</dbReference>
<dbReference type="InParanoid" id="A0A420XLD0"/>